<keyword evidence="2" id="KW-0472">Membrane</keyword>
<organism evidence="3 4">
    <name type="scientific">Pseudoroseicyclus aestuarii</name>
    <dbReference type="NCBI Taxonomy" id="1795041"/>
    <lineage>
        <taxon>Bacteria</taxon>
        <taxon>Pseudomonadati</taxon>
        <taxon>Pseudomonadota</taxon>
        <taxon>Alphaproteobacteria</taxon>
        <taxon>Rhodobacterales</taxon>
        <taxon>Paracoccaceae</taxon>
        <taxon>Pseudoroseicyclus</taxon>
    </lineage>
</organism>
<comment type="caution">
    <text evidence="3">The sequence shown here is derived from an EMBL/GenBank/DDBJ whole genome shotgun (WGS) entry which is preliminary data.</text>
</comment>
<evidence type="ECO:0000256" key="1">
    <source>
        <dbReference type="SAM" id="Coils"/>
    </source>
</evidence>
<keyword evidence="2" id="KW-1133">Transmembrane helix</keyword>
<gene>
    <name evidence="3" type="ORF">DFP88_10557</name>
</gene>
<feature type="coiled-coil region" evidence="1">
    <location>
        <begin position="327"/>
        <end position="378"/>
    </location>
</feature>
<dbReference type="PANTHER" id="PTHR32309">
    <property type="entry name" value="TYROSINE-PROTEIN KINASE"/>
    <property type="match status" value="1"/>
</dbReference>
<feature type="coiled-coil region" evidence="1">
    <location>
        <begin position="212"/>
        <end position="302"/>
    </location>
</feature>
<dbReference type="PANTHER" id="PTHR32309:SF31">
    <property type="entry name" value="CAPSULAR EXOPOLYSACCHARIDE FAMILY"/>
    <property type="match status" value="1"/>
</dbReference>
<proteinExistence type="predicted"/>
<sequence length="513" mass="56282">MDIKFYLQLFLRRLPWFLLFLFMGTAAGVTLAAVLPPSYTARSTLIVESEQIPSDLAESTVTTEATEALQIIQQRILARDELIDLSNRLGVYQAGPGADRSQMTADEIVRDLRQRIDIDTGGGRNSATIVTVSFSAPSARLSSEVVNELVTMILQENVALRTSTTGQTLEFFSGEVERLDEELSQRGAEILAFQEENLNALPDSLNFRRSQQSAAQERLVQLERDEATLRDRRQRLVELYEDTGRVAPADPSQMSAEERQLQGLRDEMAAALAVLSPQHPRIRQMESRIAALEARVSSADEGTQTEEAVDPGLSAYQVQLADIDGQLEFIDEQKDQISATLEALRASIEQTPANAIRLQTLQRSYDAVQARYNQAVQNRARAETGDTIEALSKGQRISVVEPATPPAAPESPDRPLIAAAGVGGGLALGIGVIVLIELLNGAIRRPADLTARLGIAPFGTLPYIRTAQEARRRRAIIFGAFLVVLALPGLLWWVHSTIAPLDLMLGRVIDRLT</sequence>
<accession>A0A318SZK2</accession>
<feature type="transmembrane region" description="Helical" evidence="2">
    <location>
        <begin position="475"/>
        <end position="494"/>
    </location>
</feature>
<feature type="transmembrane region" description="Helical" evidence="2">
    <location>
        <begin position="416"/>
        <end position="436"/>
    </location>
</feature>
<keyword evidence="1" id="KW-0175">Coiled coil</keyword>
<dbReference type="OrthoDB" id="8114194at2"/>
<protein>
    <submittedName>
        <fullName evidence="3">Polysaccharide chain length determinant protein (PEP-CTERM system associated)</fullName>
    </submittedName>
</protein>
<name>A0A318SZK2_9RHOB</name>
<dbReference type="InterPro" id="IPR050445">
    <property type="entry name" value="Bact_polysacc_biosynth/exp"/>
</dbReference>
<dbReference type="EMBL" id="QJTE01000005">
    <property type="protein sequence ID" value="PYE82217.1"/>
    <property type="molecule type" value="Genomic_DNA"/>
</dbReference>
<reference evidence="3 4" key="1">
    <citation type="submission" date="2018-06" db="EMBL/GenBank/DDBJ databases">
        <title>Genomic Encyclopedia of Type Strains, Phase III (KMG-III): the genomes of soil and plant-associated and newly described type strains.</title>
        <authorList>
            <person name="Whitman W."/>
        </authorList>
    </citation>
    <scope>NUCLEOTIDE SEQUENCE [LARGE SCALE GENOMIC DNA]</scope>
    <source>
        <strain evidence="3 4">CECT 9025</strain>
    </source>
</reference>
<evidence type="ECO:0000256" key="2">
    <source>
        <dbReference type="SAM" id="Phobius"/>
    </source>
</evidence>
<dbReference type="Proteomes" id="UP000248311">
    <property type="component" value="Unassembled WGS sequence"/>
</dbReference>
<dbReference type="RefSeq" id="WP_110815311.1">
    <property type="nucleotide sequence ID" value="NZ_QJTE01000005.1"/>
</dbReference>
<keyword evidence="2" id="KW-0812">Transmembrane</keyword>
<evidence type="ECO:0000313" key="3">
    <source>
        <dbReference type="EMBL" id="PYE82217.1"/>
    </source>
</evidence>
<keyword evidence="4" id="KW-1185">Reference proteome</keyword>
<evidence type="ECO:0000313" key="4">
    <source>
        <dbReference type="Proteomes" id="UP000248311"/>
    </source>
</evidence>
<dbReference type="AlphaFoldDB" id="A0A318SZK2"/>